<dbReference type="InterPro" id="IPR036737">
    <property type="entry name" value="OmpA-like_sf"/>
</dbReference>
<evidence type="ECO:0000256" key="1">
    <source>
        <dbReference type="PROSITE-ProRule" id="PRU00473"/>
    </source>
</evidence>
<dbReference type="Proteomes" id="UP000727456">
    <property type="component" value="Unassembled WGS sequence"/>
</dbReference>
<gene>
    <name evidence="3" type="ORF">FHS31_001178</name>
</gene>
<evidence type="ECO:0000313" key="3">
    <source>
        <dbReference type="EMBL" id="NIJ07582.1"/>
    </source>
</evidence>
<reference evidence="3 4" key="1">
    <citation type="submission" date="2020-03" db="EMBL/GenBank/DDBJ databases">
        <title>Genomic Encyclopedia of Type Strains, Phase III (KMG-III): the genomes of soil and plant-associated and newly described type strains.</title>
        <authorList>
            <person name="Whitman W."/>
        </authorList>
    </citation>
    <scope>NUCLEOTIDE SEQUENCE [LARGE SCALE GENOMIC DNA]</scope>
    <source>
        <strain evidence="3 4">CECT 8804</strain>
    </source>
</reference>
<sequence length="249" mass="27149">MIAAAMGVSAAQAEELRFVTCPIYRDTDAGKKSGCWLADAHETGNRYDVSKAPSKPDWNHAVLVEGVVASRTTEDACGGVVLDPVRTSILPADCPRHMLEAEGFPGRKFVLPRRNVSPLSAARAPIPGPFAARTFRVFYDFDQSFLVYQYDDYLFDAAVAWLRAAKPRAIKVVGWAATDSVAISGMDFAEHADIAKERAEKIAESLARMGFDKSIISVEWHGGAKPVIDPDIDGLVEPSRRRVDIVATL</sequence>
<comment type="caution">
    <text evidence="3">The sequence shown here is derived from an EMBL/GenBank/DDBJ whole genome shotgun (WGS) entry which is preliminary data.</text>
</comment>
<dbReference type="InterPro" id="IPR006665">
    <property type="entry name" value="OmpA-like"/>
</dbReference>
<dbReference type="Gene3D" id="3.30.1330.60">
    <property type="entry name" value="OmpA-like domain"/>
    <property type="match status" value="1"/>
</dbReference>
<dbReference type="PROSITE" id="PS51123">
    <property type="entry name" value="OMPA_2"/>
    <property type="match status" value="1"/>
</dbReference>
<dbReference type="SUPFAM" id="SSF103088">
    <property type="entry name" value="OmpA-like"/>
    <property type="match status" value="1"/>
</dbReference>
<dbReference type="Pfam" id="PF00691">
    <property type="entry name" value="OmpA"/>
    <property type="match status" value="1"/>
</dbReference>
<proteinExistence type="predicted"/>
<evidence type="ECO:0000313" key="4">
    <source>
        <dbReference type="Proteomes" id="UP000727456"/>
    </source>
</evidence>
<keyword evidence="1" id="KW-0472">Membrane</keyword>
<name>A0ABX0TPW1_9SPHN</name>
<accession>A0ABX0TPW1</accession>
<organism evidence="3 4">
    <name type="scientific">Sphingomonas vulcanisoli</name>
    <dbReference type="NCBI Taxonomy" id="1658060"/>
    <lineage>
        <taxon>Bacteria</taxon>
        <taxon>Pseudomonadati</taxon>
        <taxon>Pseudomonadota</taxon>
        <taxon>Alphaproteobacteria</taxon>
        <taxon>Sphingomonadales</taxon>
        <taxon>Sphingomonadaceae</taxon>
        <taxon>Sphingomonas</taxon>
    </lineage>
</organism>
<dbReference type="EMBL" id="JAAOZC010000002">
    <property type="protein sequence ID" value="NIJ07582.1"/>
    <property type="molecule type" value="Genomic_DNA"/>
</dbReference>
<keyword evidence="4" id="KW-1185">Reference proteome</keyword>
<evidence type="ECO:0000259" key="2">
    <source>
        <dbReference type="PROSITE" id="PS51123"/>
    </source>
</evidence>
<protein>
    <submittedName>
        <fullName evidence="3">Outer membrane protein OmpA-like peptidoglycan-associated protein</fullName>
    </submittedName>
</protein>
<feature type="domain" description="OmpA-like" evidence="2">
    <location>
        <begin position="126"/>
        <end position="249"/>
    </location>
</feature>